<dbReference type="OrthoDB" id="5196645at2"/>
<dbReference type="AlphaFoldDB" id="A0A2A9CNT3"/>
<dbReference type="PANTHER" id="PTHR24094">
    <property type="entry name" value="SECRETED PROTEIN"/>
    <property type="match status" value="1"/>
</dbReference>
<feature type="region of interest" description="Disordered" evidence="1">
    <location>
        <begin position="35"/>
        <end position="60"/>
    </location>
</feature>
<feature type="domain" description="GmrSD restriction endonucleases C-terminal" evidence="3">
    <location>
        <begin position="109"/>
        <end position="252"/>
    </location>
</feature>
<feature type="chain" id="PRO_5012179619" evidence="2">
    <location>
        <begin position="36"/>
        <end position="258"/>
    </location>
</feature>
<evidence type="ECO:0000313" key="4">
    <source>
        <dbReference type="EMBL" id="PFG16117.1"/>
    </source>
</evidence>
<reference evidence="4 5" key="1">
    <citation type="submission" date="2017-10" db="EMBL/GenBank/DDBJ databases">
        <title>Sequencing the genomes of 1000 actinobacteria strains.</title>
        <authorList>
            <person name="Klenk H.-P."/>
        </authorList>
    </citation>
    <scope>NUCLEOTIDE SEQUENCE [LARGE SCALE GENOMIC DNA]</scope>
    <source>
        <strain evidence="4 5">DSM 15597</strain>
    </source>
</reference>
<comment type="caution">
    <text evidence="4">The sequence shown here is derived from an EMBL/GenBank/DDBJ whole genome shotgun (WGS) entry which is preliminary data.</text>
</comment>
<name>A0A2A9CNT3_9ACTN</name>
<dbReference type="RefSeq" id="WP_098459688.1">
    <property type="nucleotide sequence ID" value="NZ_PDJC01000001.1"/>
</dbReference>
<dbReference type="Pfam" id="PF07510">
    <property type="entry name" value="GmrSD_C"/>
    <property type="match status" value="1"/>
</dbReference>
<dbReference type="EMBL" id="PDJC01000001">
    <property type="protein sequence ID" value="PFG16117.1"/>
    <property type="molecule type" value="Genomic_DNA"/>
</dbReference>
<dbReference type="PANTHER" id="PTHR24094:SF15">
    <property type="entry name" value="AMP-DEPENDENT SYNTHETASE_LIGASE DOMAIN-CONTAINING PROTEIN-RELATED"/>
    <property type="match status" value="1"/>
</dbReference>
<protein>
    <submittedName>
        <fullName evidence="4">Uncharacterized protein DUF1524</fullName>
    </submittedName>
</protein>
<evidence type="ECO:0000256" key="1">
    <source>
        <dbReference type="SAM" id="MobiDB-lite"/>
    </source>
</evidence>
<sequence>MTMRSQLDVQSRTWRATTAIIVAVMALAGCQQSTAPSVIPKPTRSTSAHPTGAPSATGQTWTSSAADIAAARAALPALQVREPRRGNADYRRIAFGPAWTDTDHNGCNQRDDVLLRDVARSAPYRVGTQRGCDHDLLAGTWIDPYSGTPTTLTDAKSQQQAPLVQIDHIVALSVAWRDGARDWTDDQRLTFANDLRNLVATSGATNQAKGGSDAASWRPIPSAQCTYAVRYVGIKAAYALAITPAESDALAGMLHRCG</sequence>
<dbReference type="Proteomes" id="UP000226079">
    <property type="component" value="Unassembled WGS sequence"/>
</dbReference>
<accession>A0A2A9CNT3</accession>
<evidence type="ECO:0000313" key="5">
    <source>
        <dbReference type="Proteomes" id="UP000226079"/>
    </source>
</evidence>
<proteinExistence type="predicted"/>
<organism evidence="4 5">
    <name type="scientific">Propionicimonas paludicola</name>
    <dbReference type="NCBI Taxonomy" id="185243"/>
    <lineage>
        <taxon>Bacteria</taxon>
        <taxon>Bacillati</taxon>
        <taxon>Actinomycetota</taxon>
        <taxon>Actinomycetes</taxon>
        <taxon>Propionibacteriales</taxon>
        <taxon>Nocardioidaceae</taxon>
        <taxon>Propionicimonas</taxon>
    </lineage>
</organism>
<feature type="compositionally biased region" description="Polar residues" evidence="1">
    <location>
        <begin position="43"/>
        <end position="60"/>
    </location>
</feature>
<dbReference type="InterPro" id="IPR011089">
    <property type="entry name" value="GmrSD_C"/>
</dbReference>
<keyword evidence="5" id="KW-1185">Reference proteome</keyword>
<feature type="signal peptide" evidence="2">
    <location>
        <begin position="1"/>
        <end position="35"/>
    </location>
</feature>
<evidence type="ECO:0000259" key="3">
    <source>
        <dbReference type="Pfam" id="PF07510"/>
    </source>
</evidence>
<gene>
    <name evidence="4" type="ORF">ATK74_0648</name>
</gene>
<evidence type="ECO:0000256" key="2">
    <source>
        <dbReference type="SAM" id="SignalP"/>
    </source>
</evidence>
<dbReference type="PROSITE" id="PS51257">
    <property type="entry name" value="PROKAR_LIPOPROTEIN"/>
    <property type="match status" value="1"/>
</dbReference>
<keyword evidence="2" id="KW-0732">Signal</keyword>